<dbReference type="GO" id="GO:0005524">
    <property type="term" value="F:ATP binding"/>
    <property type="evidence" value="ECO:0007669"/>
    <property type="project" value="UniProtKB-UniRule"/>
</dbReference>
<keyword evidence="2" id="KW-0547">Nucleotide-binding</keyword>
<dbReference type="HAMAP" id="MF_01270">
    <property type="entry name" value="AnhMurNAc_kinase"/>
    <property type="match status" value="1"/>
</dbReference>
<dbReference type="GO" id="GO:0016773">
    <property type="term" value="F:phosphotransferase activity, alcohol group as acceptor"/>
    <property type="evidence" value="ECO:0007669"/>
    <property type="project" value="UniProtKB-UniRule"/>
</dbReference>
<proteinExistence type="inferred from homology"/>
<reference evidence="3" key="1">
    <citation type="journal article" date="2014" name="Int. J. Syst. Evol. Microbiol.">
        <title>Complete genome sequence of Corynebacterium casei LMG S-19264T (=DSM 44701T), isolated from a smear-ripened cheese.</title>
        <authorList>
            <consortium name="US DOE Joint Genome Institute (JGI-PGF)"/>
            <person name="Walter F."/>
            <person name="Albersmeier A."/>
            <person name="Kalinowski J."/>
            <person name="Ruckert C."/>
        </authorList>
    </citation>
    <scope>NUCLEOTIDE SEQUENCE</scope>
    <source>
        <strain evidence="3">KCTC 42651</strain>
    </source>
</reference>
<comment type="pathway">
    <text evidence="2">Cell wall biogenesis; peptidoglycan recycling.</text>
</comment>
<comment type="caution">
    <text evidence="3">The sequence shown here is derived from an EMBL/GenBank/DDBJ whole genome shotgun (WGS) entry which is preliminary data.</text>
</comment>
<evidence type="ECO:0000256" key="2">
    <source>
        <dbReference type="HAMAP-Rule" id="MF_01270"/>
    </source>
</evidence>
<dbReference type="EC" id="2.7.1.170" evidence="2"/>
<dbReference type="Pfam" id="PF03702">
    <property type="entry name" value="AnmK"/>
    <property type="match status" value="1"/>
</dbReference>
<dbReference type="InterPro" id="IPR043129">
    <property type="entry name" value="ATPase_NBD"/>
</dbReference>
<evidence type="ECO:0000256" key="1">
    <source>
        <dbReference type="ARBA" id="ARBA00023277"/>
    </source>
</evidence>
<comment type="similarity">
    <text evidence="2">Belongs to the anhydro-N-acetylmuramic acid kinase family.</text>
</comment>
<feature type="binding site" evidence="2">
    <location>
        <begin position="15"/>
        <end position="22"/>
    </location>
    <ligand>
        <name>ATP</name>
        <dbReference type="ChEBI" id="CHEBI:30616"/>
    </ligand>
</feature>
<dbReference type="GO" id="GO:0006040">
    <property type="term" value="P:amino sugar metabolic process"/>
    <property type="evidence" value="ECO:0007669"/>
    <property type="project" value="InterPro"/>
</dbReference>
<keyword evidence="4" id="KW-1185">Reference proteome</keyword>
<reference evidence="3" key="2">
    <citation type="submission" date="2020-09" db="EMBL/GenBank/DDBJ databases">
        <authorList>
            <person name="Sun Q."/>
            <person name="Kim S."/>
        </authorList>
    </citation>
    <scope>NUCLEOTIDE SEQUENCE</scope>
    <source>
        <strain evidence="3">KCTC 42651</strain>
    </source>
</reference>
<dbReference type="SUPFAM" id="SSF53067">
    <property type="entry name" value="Actin-like ATPase domain"/>
    <property type="match status" value="1"/>
</dbReference>
<dbReference type="NCBIfam" id="NF007141">
    <property type="entry name" value="PRK09585.1-5"/>
    <property type="match status" value="1"/>
</dbReference>
<organism evidence="3 4">
    <name type="scientific">Thalassobaculum fulvum</name>
    <dbReference type="NCBI Taxonomy" id="1633335"/>
    <lineage>
        <taxon>Bacteria</taxon>
        <taxon>Pseudomonadati</taxon>
        <taxon>Pseudomonadota</taxon>
        <taxon>Alphaproteobacteria</taxon>
        <taxon>Rhodospirillales</taxon>
        <taxon>Thalassobaculaceae</taxon>
        <taxon>Thalassobaculum</taxon>
    </lineage>
</organism>
<evidence type="ECO:0000313" key="4">
    <source>
        <dbReference type="Proteomes" id="UP000630353"/>
    </source>
</evidence>
<dbReference type="PANTHER" id="PTHR30605:SF0">
    <property type="entry name" value="ANHYDRO-N-ACETYLMURAMIC ACID KINASE"/>
    <property type="match status" value="1"/>
</dbReference>
<dbReference type="Proteomes" id="UP000630353">
    <property type="component" value="Unassembled WGS sequence"/>
</dbReference>
<comment type="catalytic activity">
    <reaction evidence="2">
        <text>1,6-anhydro-N-acetyl-beta-muramate + ATP + H2O = N-acetyl-D-muramate 6-phosphate + ADP + H(+)</text>
        <dbReference type="Rhea" id="RHEA:24952"/>
        <dbReference type="ChEBI" id="CHEBI:15377"/>
        <dbReference type="ChEBI" id="CHEBI:15378"/>
        <dbReference type="ChEBI" id="CHEBI:30616"/>
        <dbReference type="ChEBI" id="CHEBI:58690"/>
        <dbReference type="ChEBI" id="CHEBI:58722"/>
        <dbReference type="ChEBI" id="CHEBI:456216"/>
        <dbReference type="EC" id="2.7.1.170"/>
    </reaction>
</comment>
<dbReference type="PANTHER" id="PTHR30605">
    <property type="entry name" value="ANHYDRO-N-ACETYLMURAMIC ACID KINASE"/>
    <property type="match status" value="1"/>
</dbReference>
<dbReference type="InterPro" id="IPR005338">
    <property type="entry name" value="Anhydro_N_Ac-Mur_kinase"/>
</dbReference>
<dbReference type="RefSeq" id="WP_189994736.1">
    <property type="nucleotide sequence ID" value="NZ_BMZS01000013.1"/>
</dbReference>
<dbReference type="GO" id="GO:0097175">
    <property type="term" value="P:1,6-anhydro-N-acetyl-beta-muramic acid catabolic process"/>
    <property type="evidence" value="ECO:0007669"/>
    <property type="project" value="UniProtKB-UniRule"/>
</dbReference>
<sequence>MTDNSLFVAIGLMSGTSMDGIDAAVIRTDGALVVEAGAALTVPYDEGFRARLRSVLGERGDVAGVEAELTCRHADAVRRLMEEAGLSVAEVDLVGFHGHTIRHEPDKGITRQIGDGARLAAALGIAVVDRLRYADVAAGGEGAPLAPAYHRALAGGLERPLAVLNLGGVGNVTWIGPGEDDLLAFDTGPANALLDDWCRRTVGTECDLDGRLAASGRVDPDRLAGLLEHGYFARRPPKSLDRDEFAAIAATGTEGLSPADGAALLAAFTVGSVGRALDWLPEPPRRWIVCGGGRRNPVLMAGLRDRLGVPVDDAGAHGWDGDALEAQAFAYLAVRSRLGLPISFPGTTRAPRPLTGGRLNPAS</sequence>
<protein>
    <recommendedName>
        <fullName evidence="2">Anhydro-N-acetylmuramic acid kinase</fullName>
        <ecNumber evidence="2">2.7.1.170</ecNumber>
    </recommendedName>
    <alternativeName>
        <fullName evidence="2">AnhMurNAc kinase</fullName>
    </alternativeName>
</protein>
<keyword evidence="2 3" id="KW-0418">Kinase</keyword>
<keyword evidence="2" id="KW-0067">ATP-binding</keyword>
<gene>
    <name evidence="2 3" type="primary">anmK</name>
    <name evidence="3" type="ORF">GCM10017083_49360</name>
</gene>
<dbReference type="GO" id="GO:0016301">
    <property type="term" value="F:kinase activity"/>
    <property type="evidence" value="ECO:0007669"/>
    <property type="project" value="UniProtKB-KW"/>
</dbReference>
<dbReference type="AlphaFoldDB" id="A0A919CRY3"/>
<comment type="function">
    <text evidence="2">Catalyzes the specific phosphorylation of 1,6-anhydro-N-acetylmuramic acid (anhMurNAc) with the simultaneous cleavage of the 1,6-anhydro ring, generating MurNAc-6-P. Is required for the utilization of anhMurNAc either imported from the medium or derived from its own cell wall murein, and thus plays a role in cell wall recycling.</text>
</comment>
<evidence type="ECO:0000313" key="3">
    <source>
        <dbReference type="EMBL" id="GHD61682.1"/>
    </source>
</evidence>
<dbReference type="Gene3D" id="3.30.420.40">
    <property type="match status" value="2"/>
</dbReference>
<accession>A0A919CRY3</accession>
<dbReference type="EMBL" id="BMZS01000013">
    <property type="protein sequence ID" value="GHD61682.1"/>
    <property type="molecule type" value="Genomic_DNA"/>
</dbReference>
<dbReference type="GO" id="GO:0009254">
    <property type="term" value="P:peptidoglycan turnover"/>
    <property type="evidence" value="ECO:0007669"/>
    <property type="project" value="UniProtKB-UniRule"/>
</dbReference>
<name>A0A919CRY3_9PROT</name>
<comment type="pathway">
    <text evidence="2">Amino-sugar metabolism; 1,6-anhydro-N-acetylmuramate degradation.</text>
</comment>
<keyword evidence="2" id="KW-0808">Transferase</keyword>
<keyword evidence="1 2" id="KW-0119">Carbohydrate metabolism</keyword>